<dbReference type="EMBL" id="NEVJ01000003">
    <property type="protein sequence ID" value="OZI20067.1"/>
    <property type="molecule type" value="Genomic_DNA"/>
</dbReference>
<dbReference type="RefSeq" id="WP_094848680.1">
    <property type="nucleotide sequence ID" value="NZ_NEVJ01000003.1"/>
</dbReference>
<gene>
    <name evidence="2" type="ORF">CAL26_21165</name>
</gene>
<keyword evidence="1" id="KW-0175">Coiled coil</keyword>
<keyword evidence="3" id="KW-1185">Reference proteome</keyword>
<organism evidence="2 3">
    <name type="scientific">Bordetella genomosp. 9</name>
    <dbReference type="NCBI Taxonomy" id="1416803"/>
    <lineage>
        <taxon>Bacteria</taxon>
        <taxon>Pseudomonadati</taxon>
        <taxon>Pseudomonadota</taxon>
        <taxon>Betaproteobacteria</taxon>
        <taxon>Burkholderiales</taxon>
        <taxon>Alcaligenaceae</taxon>
        <taxon>Bordetella</taxon>
    </lineage>
</organism>
<protein>
    <submittedName>
        <fullName evidence="2">Uncharacterized protein</fullName>
    </submittedName>
</protein>
<evidence type="ECO:0000313" key="2">
    <source>
        <dbReference type="EMBL" id="OZI20067.1"/>
    </source>
</evidence>
<feature type="coiled-coil region" evidence="1">
    <location>
        <begin position="38"/>
        <end position="72"/>
    </location>
</feature>
<dbReference type="Proteomes" id="UP000216857">
    <property type="component" value="Unassembled WGS sequence"/>
</dbReference>
<name>A0A261R5M2_9BORD</name>
<reference evidence="2" key="1">
    <citation type="submission" date="2017-05" db="EMBL/GenBank/DDBJ databases">
        <title>Complete and WGS of Bordetella genogroups.</title>
        <authorList>
            <person name="Spilker T."/>
            <person name="Lipuma J."/>
        </authorList>
    </citation>
    <scope>NUCLEOTIDE SEQUENCE</scope>
    <source>
        <strain evidence="2">AU21707</strain>
    </source>
</reference>
<evidence type="ECO:0000256" key="1">
    <source>
        <dbReference type="SAM" id="Coils"/>
    </source>
</evidence>
<accession>A0A261R5M2</accession>
<proteinExistence type="predicted"/>
<sequence length="86" mass="10230">MKLRDRLIKLLGGVTMAQYEEALDARPDFEATRMGNLVVLQDRRYREAQRQISELSEQNNELGYECLRLQRELEQYRKPQTQMEPA</sequence>
<comment type="caution">
    <text evidence="2">The sequence shown here is derived from an EMBL/GenBank/DDBJ whole genome shotgun (WGS) entry which is preliminary data.</text>
</comment>
<evidence type="ECO:0000313" key="3">
    <source>
        <dbReference type="Proteomes" id="UP000216857"/>
    </source>
</evidence>
<dbReference type="AlphaFoldDB" id="A0A261R5M2"/>